<dbReference type="AlphaFoldDB" id="A0A7I7TEE9"/>
<dbReference type="Proteomes" id="UP000467148">
    <property type="component" value="Chromosome"/>
</dbReference>
<reference evidence="1 2" key="1">
    <citation type="journal article" date="2019" name="Emerg. Microbes Infect.">
        <title>Comprehensive subspecies identification of 175 nontuberculous mycobacteria species based on 7547 genomic profiles.</title>
        <authorList>
            <person name="Matsumoto Y."/>
            <person name="Kinjo T."/>
            <person name="Motooka D."/>
            <person name="Nabeya D."/>
            <person name="Jung N."/>
            <person name="Uechi K."/>
            <person name="Horii T."/>
            <person name="Iida T."/>
            <person name="Fujita J."/>
            <person name="Nakamura S."/>
        </authorList>
    </citation>
    <scope>NUCLEOTIDE SEQUENCE [LARGE SCALE GENOMIC DNA]</scope>
    <source>
        <strain evidence="1 2">JCM 30396</strain>
    </source>
</reference>
<evidence type="ECO:0000313" key="2">
    <source>
        <dbReference type="Proteomes" id="UP000467148"/>
    </source>
</evidence>
<organism evidence="1 2">
    <name type="scientific">Mycolicibacterium helvum</name>
    <dbReference type="NCBI Taxonomy" id="1534349"/>
    <lineage>
        <taxon>Bacteria</taxon>
        <taxon>Bacillati</taxon>
        <taxon>Actinomycetota</taxon>
        <taxon>Actinomycetes</taxon>
        <taxon>Mycobacteriales</taxon>
        <taxon>Mycobacteriaceae</taxon>
        <taxon>Mycolicibacterium</taxon>
    </lineage>
</organism>
<protein>
    <recommendedName>
        <fullName evidence="3">DUF2332 domain-containing protein</fullName>
    </recommendedName>
</protein>
<dbReference type="KEGG" id="mhev:MHEL_49780"/>
<dbReference type="RefSeq" id="WP_163750677.1">
    <property type="nucleotide sequence ID" value="NZ_AP022596.1"/>
</dbReference>
<dbReference type="EMBL" id="AP022596">
    <property type="protein sequence ID" value="BBY66735.1"/>
    <property type="molecule type" value="Genomic_DNA"/>
</dbReference>
<name>A0A7I7TEE9_9MYCO</name>
<accession>A0A7I7TEE9</accession>
<sequence length="328" mass="34897">MVDVGDRIAQVYAQFADQQARGSSPSLESWARTVVEDSAVLSRLARLPQAKRQPNLVFACLRWHGAQPGNADSLREGVLAHWDRLRTTILKRSTQTNEPARCAVLLPLVHQIPGPIALIEIGAAAGLCLIPDQYSYRYSDGTIVHPPTGPSSVVIDCQITTGGLPPHLATPDVVWRAGLDLNPLDASDPDTAAWLTTLIWPEHDDRRARLLAALNVAANVSIRTDRGDLSDGLTALLAEVPTGATAVIQHSATLAYLSAEDRLQTATTIADSGARWISFEGRGVITFASGVPESSSPDDLFIAALDRTPMATSSGHGGTMAILGSPQP</sequence>
<proteinExistence type="predicted"/>
<gene>
    <name evidence="1" type="ORF">MHEL_49780</name>
</gene>
<keyword evidence="2" id="KW-1185">Reference proteome</keyword>
<dbReference type="InterPro" id="IPR011200">
    <property type="entry name" value="UCP012608"/>
</dbReference>
<evidence type="ECO:0000313" key="1">
    <source>
        <dbReference type="EMBL" id="BBY66735.1"/>
    </source>
</evidence>
<evidence type="ECO:0008006" key="3">
    <source>
        <dbReference type="Google" id="ProtNLM"/>
    </source>
</evidence>
<dbReference type="Pfam" id="PF10094">
    <property type="entry name" value="DUF2332"/>
    <property type="match status" value="1"/>
</dbReference>